<dbReference type="EMBL" id="CAADEW010000095">
    <property type="protein sequence ID" value="VFJ59863.1"/>
    <property type="molecule type" value="Genomic_DNA"/>
</dbReference>
<reference evidence="2" key="1">
    <citation type="submission" date="2019-02" db="EMBL/GenBank/DDBJ databases">
        <authorList>
            <person name="Gruber-Vodicka R. H."/>
            <person name="Seah K. B. B."/>
        </authorList>
    </citation>
    <scope>NUCLEOTIDE SEQUENCE</scope>
    <source>
        <strain evidence="2">BECK_BZ15</strain>
    </source>
</reference>
<sequence length="95" mass="10234">MSLVFKSALLMRNHASKVQGVAPPGMRDKLHNHGILPDTKNYLNGHEGTSVTPENENPLGWLGSSAASPQMFFHSNGNVVGSDIPDNERAPAVSW</sequence>
<evidence type="ECO:0000313" key="2">
    <source>
        <dbReference type="EMBL" id="VFJ59863.1"/>
    </source>
</evidence>
<gene>
    <name evidence="2" type="ORF">BECKFW1821A_GA0114235_10951</name>
</gene>
<feature type="region of interest" description="Disordered" evidence="1">
    <location>
        <begin position="19"/>
        <end position="63"/>
    </location>
</feature>
<organism evidence="2">
    <name type="scientific">Candidatus Kentrum sp. FW</name>
    <dbReference type="NCBI Taxonomy" id="2126338"/>
    <lineage>
        <taxon>Bacteria</taxon>
        <taxon>Pseudomonadati</taxon>
        <taxon>Pseudomonadota</taxon>
        <taxon>Gammaproteobacteria</taxon>
        <taxon>Candidatus Kentrum</taxon>
    </lineage>
</organism>
<name>A0A450T082_9GAMM</name>
<accession>A0A450T082</accession>
<evidence type="ECO:0000256" key="1">
    <source>
        <dbReference type="SAM" id="MobiDB-lite"/>
    </source>
</evidence>
<proteinExistence type="predicted"/>
<dbReference type="AlphaFoldDB" id="A0A450T082"/>
<protein>
    <submittedName>
        <fullName evidence="2">Uncharacterized protein</fullName>
    </submittedName>
</protein>